<dbReference type="RefSeq" id="WP_054327679.1">
    <property type="nucleotide sequence ID" value="NZ_JACOPL010000001.1"/>
</dbReference>
<dbReference type="AlphaFoldDB" id="A0A923RUI2"/>
<protein>
    <submittedName>
        <fullName evidence="2">Uncharacterized protein</fullName>
    </submittedName>
</protein>
<comment type="caution">
    <text evidence="2">The sequence shown here is derived from an EMBL/GenBank/DDBJ whole genome shotgun (WGS) entry which is preliminary data.</text>
</comment>
<proteinExistence type="predicted"/>
<keyword evidence="1" id="KW-0812">Transmembrane</keyword>
<name>A0A923RUI2_9FIRM</name>
<keyword evidence="1" id="KW-0472">Membrane</keyword>
<sequence length="99" mass="11152">MSVFWQSVLAVFAAVGFYTVLHTVYEIVFVRMLRLHGSAELTLYGDGCDASSEQLIRTALRIRKQYLPSMSITFVEIGSGQGQNVAKHMAARQDMMYLE</sequence>
<gene>
    <name evidence="2" type="ORF">H8S45_00200</name>
</gene>
<dbReference type="Proteomes" id="UP000606499">
    <property type="component" value="Unassembled WGS sequence"/>
</dbReference>
<evidence type="ECO:0000313" key="3">
    <source>
        <dbReference type="Proteomes" id="UP000606499"/>
    </source>
</evidence>
<dbReference type="EMBL" id="JACOPL010000001">
    <property type="protein sequence ID" value="MBC5723898.1"/>
    <property type="molecule type" value="Genomic_DNA"/>
</dbReference>
<reference evidence="2" key="1">
    <citation type="submission" date="2020-08" db="EMBL/GenBank/DDBJ databases">
        <title>Genome public.</title>
        <authorList>
            <person name="Liu C."/>
            <person name="Sun Q."/>
        </authorList>
    </citation>
    <scope>NUCLEOTIDE SEQUENCE</scope>
    <source>
        <strain evidence="2">NSJ-28</strain>
    </source>
</reference>
<organism evidence="2 3">
    <name type="scientific">Agathobaculum faecis</name>
    <dbReference type="NCBI Taxonomy" id="2763013"/>
    <lineage>
        <taxon>Bacteria</taxon>
        <taxon>Bacillati</taxon>
        <taxon>Bacillota</taxon>
        <taxon>Clostridia</taxon>
        <taxon>Eubacteriales</taxon>
        <taxon>Butyricicoccaceae</taxon>
        <taxon>Agathobaculum</taxon>
    </lineage>
</organism>
<keyword evidence="1" id="KW-1133">Transmembrane helix</keyword>
<feature type="transmembrane region" description="Helical" evidence="1">
    <location>
        <begin position="6"/>
        <end position="25"/>
    </location>
</feature>
<accession>A0A923RUI2</accession>
<evidence type="ECO:0000313" key="2">
    <source>
        <dbReference type="EMBL" id="MBC5723898.1"/>
    </source>
</evidence>
<evidence type="ECO:0000256" key="1">
    <source>
        <dbReference type="SAM" id="Phobius"/>
    </source>
</evidence>
<keyword evidence="3" id="KW-1185">Reference proteome</keyword>